<gene>
    <name evidence="1" type="ORF">LTRI10_LOCUS49950</name>
</gene>
<organism evidence="1 2">
    <name type="scientific">Linum trigynum</name>
    <dbReference type="NCBI Taxonomy" id="586398"/>
    <lineage>
        <taxon>Eukaryota</taxon>
        <taxon>Viridiplantae</taxon>
        <taxon>Streptophyta</taxon>
        <taxon>Embryophyta</taxon>
        <taxon>Tracheophyta</taxon>
        <taxon>Spermatophyta</taxon>
        <taxon>Magnoliopsida</taxon>
        <taxon>eudicotyledons</taxon>
        <taxon>Gunneridae</taxon>
        <taxon>Pentapetalae</taxon>
        <taxon>rosids</taxon>
        <taxon>fabids</taxon>
        <taxon>Malpighiales</taxon>
        <taxon>Linaceae</taxon>
        <taxon>Linum</taxon>
    </lineage>
</organism>
<name>A0AAV2GIN5_9ROSI</name>
<dbReference type="Proteomes" id="UP001497516">
    <property type="component" value="Chromosome 9"/>
</dbReference>
<dbReference type="AlphaFoldDB" id="A0AAV2GIN5"/>
<reference evidence="1 2" key="1">
    <citation type="submission" date="2024-04" db="EMBL/GenBank/DDBJ databases">
        <authorList>
            <person name="Fracassetti M."/>
        </authorList>
    </citation>
    <scope>NUCLEOTIDE SEQUENCE [LARGE SCALE GENOMIC DNA]</scope>
</reference>
<evidence type="ECO:0000313" key="1">
    <source>
        <dbReference type="EMBL" id="CAL1410534.1"/>
    </source>
</evidence>
<sequence length="112" mass="12919">MPASTDGGPPKKKKKKGMTIEERLTDVTREMRDLRPLIKQSVDTIARELGESDDIISTRDNLFESLEQLRGLDREEIIDAVTVLSNNDRHLMMFYKIQDVLDKLMFVKRLIG</sequence>
<dbReference type="EMBL" id="OZ034822">
    <property type="protein sequence ID" value="CAL1410534.1"/>
    <property type="molecule type" value="Genomic_DNA"/>
</dbReference>
<evidence type="ECO:0000313" key="2">
    <source>
        <dbReference type="Proteomes" id="UP001497516"/>
    </source>
</evidence>
<keyword evidence="2" id="KW-1185">Reference proteome</keyword>
<protein>
    <submittedName>
        <fullName evidence="1">Uncharacterized protein</fullName>
    </submittedName>
</protein>
<proteinExistence type="predicted"/>
<accession>A0AAV2GIN5</accession>